<gene>
    <name evidence="7" type="ORF">FPE_LOCUS24603</name>
</gene>
<evidence type="ECO:0000256" key="2">
    <source>
        <dbReference type="ARBA" id="ARBA00006824"/>
    </source>
</evidence>
<evidence type="ECO:0000256" key="1">
    <source>
        <dbReference type="ARBA" id="ARBA00004141"/>
    </source>
</evidence>
<keyword evidence="8" id="KW-1185">Reference proteome</keyword>
<dbReference type="GO" id="GO:0016020">
    <property type="term" value="C:membrane"/>
    <property type="evidence" value="ECO:0007669"/>
    <property type="project" value="UniProtKB-SubCell"/>
</dbReference>
<proteinExistence type="inferred from homology"/>
<dbReference type="GO" id="GO:0005737">
    <property type="term" value="C:cytoplasm"/>
    <property type="evidence" value="ECO:0007669"/>
    <property type="project" value="TreeGrafter"/>
</dbReference>
<keyword evidence="5 6" id="KW-0472">Membrane</keyword>
<feature type="transmembrane region" description="Helical" evidence="6">
    <location>
        <begin position="160"/>
        <end position="179"/>
    </location>
</feature>
<keyword evidence="4 6" id="KW-1133">Transmembrane helix</keyword>
<evidence type="ECO:0000313" key="7">
    <source>
        <dbReference type="EMBL" id="CAI9777173.1"/>
    </source>
</evidence>
<dbReference type="PANTHER" id="PTHR11266">
    <property type="entry name" value="PEROXISOMAL MEMBRANE PROTEIN 2, PXMP2 MPV17"/>
    <property type="match status" value="1"/>
</dbReference>
<feature type="transmembrane region" description="Helical" evidence="6">
    <location>
        <begin position="89"/>
        <end position="110"/>
    </location>
</feature>
<feature type="transmembrane region" description="Helical" evidence="6">
    <location>
        <begin position="130"/>
        <end position="148"/>
    </location>
</feature>
<evidence type="ECO:0000313" key="8">
    <source>
        <dbReference type="Proteomes" id="UP000834106"/>
    </source>
</evidence>
<dbReference type="EMBL" id="OU503050">
    <property type="protein sequence ID" value="CAI9777173.1"/>
    <property type="molecule type" value="Genomic_DNA"/>
</dbReference>
<dbReference type="Proteomes" id="UP000834106">
    <property type="component" value="Chromosome 15"/>
</dbReference>
<dbReference type="InterPro" id="IPR007248">
    <property type="entry name" value="Mpv17_PMP22"/>
</dbReference>
<evidence type="ECO:0000256" key="4">
    <source>
        <dbReference type="ARBA" id="ARBA00022989"/>
    </source>
</evidence>
<protein>
    <recommendedName>
        <fullName evidence="9">Peroxisomal membrane protein MPV17</fullName>
    </recommendedName>
</protein>
<evidence type="ECO:0000256" key="6">
    <source>
        <dbReference type="RuleBase" id="RU363053"/>
    </source>
</evidence>
<evidence type="ECO:0000256" key="3">
    <source>
        <dbReference type="ARBA" id="ARBA00022692"/>
    </source>
</evidence>
<evidence type="ECO:0000256" key="5">
    <source>
        <dbReference type="ARBA" id="ARBA00023136"/>
    </source>
</evidence>
<accession>A0AAD1ZWU4</accession>
<comment type="subcellular location">
    <subcellularLocation>
        <location evidence="1">Membrane</location>
        <topology evidence="1">Multi-pass membrane protein</topology>
    </subcellularLocation>
</comment>
<dbReference type="PANTHER" id="PTHR11266:SF88">
    <property type="entry name" value="PROTEIN SYM1-LIKE"/>
    <property type="match status" value="1"/>
</dbReference>
<sequence>MGFLSWYLGMLDSRPIITKSISSALIYAAADITTQTITMEPYSSWDTIRTLRMAGFGLIILGPAQHKWFNFVARVLPKRDVITTFKKLLMGQLVYGPAITGVFFTFNAALQGESRIEITARLKRDLLPTLLNGLLYWPICDFFTYKIIPVHLQPLMNSSFSYLWTIYLTYMASLVKAVLDH</sequence>
<evidence type="ECO:0008006" key="9">
    <source>
        <dbReference type="Google" id="ProtNLM"/>
    </source>
</evidence>
<organism evidence="7 8">
    <name type="scientific">Fraxinus pennsylvanica</name>
    <dbReference type="NCBI Taxonomy" id="56036"/>
    <lineage>
        <taxon>Eukaryota</taxon>
        <taxon>Viridiplantae</taxon>
        <taxon>Streptophyta</taxon>
        <taxon>Embryophyta</taxon>
        <taxon>Tracheophyta</taxon>
        <taxon>Spermatophyta</taxon>
        <taxon>Magnoliopsida</taxon>
        <taxon>eudicotyledons</taxon>
        <taxon>Gunneridae</taxon>
        <taxon>Pentapetalae</taxon>
        <taxon>asterids</taxon>
        <taxon>lamiids</taxon>
        <taxon>Lamiales</taxon>
        <taxon>Oleaceae</taxon>
        <taxon>Oleeae</taxon>
        <taxon>Fraxinus</taxon>
    </lineage>
</organism>
<dbReference type="AlphaFoldDB" id="A0AAD1ZWU4"/>
<reference evidence="7" key="1">
    <citation type="submission" date="2023-05" db="EMBL/GenBank/DDBJ databases">
        <authorList>
            <person name="Huff M."/>
        </authorList>
    </citation>
    <scope>NUCLEOTIDE SEQUENCE</scope>
</reference>
<comment type="similarity">
    <text evidence="2 6">Belongs to the peroxisomal membrane protein PXMP2/4 family.</text>
</comment>
<dbReference type="Pfam" id="PF04117">
    <property type="entry name" value="Mpv17_PMP22"/>
    <property type="match status" value="1"/>
</dbReference>
<name>A0AAD1ZWU4_9LAMI</name>
<keyword evidence="3 6" id="KW-0812">Transmembrane</keyword>